<keyword evidence="7 11" id="KW-0648">Protein biosynthesis</keyword>
<dbReference type="PANTHER" id="PTHR11659">
    <property type="entry name" value="GLUTAMYL-TRNA GLN AMIDOTRANSFERASE SUBUNIT B MITOCHONDRIAL AND PROKARYOTIC PET112-RELATED"/>
    <property type="match status" value="1"/>
</dbReference>
<comment type="catalytic activity">
    <reaction evidence="9 11">
        <text>L-aspartyl-tRNA(Asn) + L-glutamine + ATP + H2O = L-asparaginyl-tRNA(Asn) + L-glutamate + ADP + phosphate + 2 H(+)</text>
        <dbReference type="Rhea" id="RHEA:14513"/>
        <dbReference type="Rhea" id="RHEA-COMP:9674"/>
        <dbReference type="Rhea" id="RHEA-COMP:9677"/>
        <dbReference type="ChEBI" id="CHEBI:15377"/>
        <dbReference type="ChEBI" id="CHEBI:15378"/>
        <dbReference type="ChEBI" id="CHEBI:29985"/>
        <dbReference type="ChEBI" id="CHEBI:30616"/>
        <dbReference type="ChEBI" id="CHEBI:43474"/>
        <dbReference type="ChEBI" id="CHEBI:58359"/>
        <dbReference type="ChEBI" id="CHEBI:78515"/>
        <dbReference type="ChEBI" id="CHEBI:78516"/>
        <dbReference type="ChEBI" id="CHEBI:456216"/>
    </reaction>
</comment>
<gene>
    <name evidence="11 13" type="primary">gatB</name>
    <name evidence="13" type="ORF">ENL70_00930</name>
</gene>
<dbReference type="InterPro" id="IPR006075">
    <property type="entry name" value="Asn/Gln-tRNA_Trfase_suB/E_cat"/>
</dbReference>
<evidence type="ECO:0000256" key="11">
    <source>
        <dbReference type="HAMAP-Rule" id="MF_00121"/>
    </source>
</evidence>
<dbReference type="NCBIfam" id="NF004014">
    <property type="entry name" value="PRK05477.1-4"/>
    <property type="match status" value="1"/>
</dbReference>
<protein>
    <recommendedName>
        <fullName evidence="3 11">Aspartyl/glutamyl-tRNA(Asn/Gln) amidotransferase subunit B</fullName>
        <shortName evidence="11">Asp/Glu-ADT subunit B</shortName>
        <ecNumber evidence="11">6.3.5.-</ecNumber>
    </recommendedName>
</protein>
<sequence>MSKTNVVIGLEIHAQLKTETKMFCGCRTSFGDKPNTNVCPVCLGLPGSLPVANKKAIIFTIMSGLALNCEISRYSKFDRKQYFYPDMPKNYQISQYDLPFCRNGYLEFLCDGELRKVRIHRIHLEEDTGKLVHTGDIMESDQSMVDYNRAGTPLMEIVTEPDISSPKEAKAFMSELRDVLRYLGVSDGNMEEGSMRCDANISLKNPDGTFGTKVEIKNMNSLRSLERALEFEIIRQSEILDSGGIVIQETRHFDERDGTTHSLRTKEEAHDYRYFPDPDLLPFVVSDGEIRNISNNIPELPLKRYFRFVNKFGINKNDASVLVSDLKMANFFDDCVKCNCSPKEAVKWILGDLTYFWNEKKLEPDSKVFEPSYLKELLDLIDSNLISIRQAKEVVEKVFEMHESPKKITEKLGIKQISDEGFLIDAAKKVIENNPKAVQDFFKGKKNAVGFLVGQLMKETKGKASPEISNKIINDILNDLKGRES</sequence>
<evidence type="ECO:0000256" key="9">
    <source>
        <dbReference type="ARBA" id="ARBA00047380"/>
    </source>
</evidence>
<dbReference type="InterPro" id="IPR017958">
    <property type="entry name" value="Gln-tRNA_amidoTrfase_suB_CS"/>
</dbReference>
<dbReference type="GO" id="GO:0006412">
    <property type="term" value="P:translation"/>
    <property type="evidence" value="ECO:0007669"/>
    <property type="project" value="UniProtKB-UniRule"/>
</dbReference>
<dbReference type="NCBIfam" id="NF004012">
    <property type="entry name" value="PRK05477.1-2"/>
    <property type="match status" value="1"/>
</dbReference>
<dbReference type="SUPFAM" id="SSF89095">
    <property type="entry name" value="GatB/YqeY motif"/>
    <property type="match status" value="1"/>
</dbReference>
<dbReference type="AlphaFoldDB" id="A0A7C5KAJ7"/>
<dbReference type="InterPro" id="IPR014746">
    <property type="entry name" value="Gln_synth/guanido_kin_cat_dom"/>
</dbReference>
<dbReference type="GO" id="GO:0005524">
    <property type="term" value="F:ATP binding"/>
    <property type="evidence" value="ECO:0007669"/>
    <property type="project" value="UniProtKB-KW"/>
</dbReference>
<evidence type="ECO:0000256" key="4">
    <source>
        <dbReference type="ARBA" id="ARBA00022598"/>
    </source>
</evidence>
<evidence type="ECO:0000256" key="6">
    <source>
        <dbReference type="ARBA" id="ARBA00022840"/>
    </source>
</evidence>
<dbReference type="InterPro" id="IPR017959">
    <property type="entry name" value="Asn/Gln-tRNA_amidoTrfase_suB/E"/>
</dbReference>
<dbReference type="Gene3D" id="1.10.150.380">
    <property type="entry name" value="GatB domain, N-terminal subdomain"/>
    <property type="match status" value="1"/>
</dbReference>
<dbReference type="GO" id="GO:0050567">
    <property type="term" value="F:glutaminyl-tRNA synthase (glutamine-hydrolyzing) activity"/>
    <property type="evidence" value="ECO:0007669"/>
    <property type="project" value="UniProtKB-UniRule"/>
</dbReference>
<keyword evidence="13" id="KW-0808">Transferase</keyword>
<comment type="caution">
    <text evidence="13">The sequence shown here is derived from an EMBL/GenBank/DDBJ whole genome shotgun (WGS) entry which is preliminary data.</text>
</comment>
<keyword evidence="6 11" id="KW-0067">ATP-binding</keyword>
<dbReference type="InterPro" id="IPR023168">
    <property type="entry name" value="GatB_Yqey_C_2"/>
</dbReference>
<dbReference type="FunFam" id="1.10.10.410:FF:000001">
    <property type="entry name" value="Aspartyl/glutamyl-tRNA(Asn/Gln) amidotransferase subunit B"/>
    <property type="match status" value="1"/>
</dbReference>
<dbReference type="PANTHER" id="PTHR11659:SF0">
    <property type="entry name" value="GLUTAMYL-TRNA(GLN) AMIDOTRANSFERASE SUBUNIT B, MITOCHONDRIAL"/>
    <property type="match status" value="1"/>
</dbReference>
<dbReference type="InterPro" id="IPR003789">
    <property type="entry name" value="Asn/Gln_tRNA_amidoTrase-B-like"/>
</dbReference>
<dbReference type="InterPro" id="IPR004413">
    <property type="entry name" value="GatB"/>
</dbReference>
<keyword evidence="5 11" id="KW-0547">Nucleotide-binding</keyword>
<comment type="subunit">
    <text evidence="2 11">Heterotrimer of A, B and C subunits.</text>
</comment>
<feature type="domain" description="Asn/Gln amidotransferase" evidence="12">
    <location>
        <begin position="330"/>
        <end position="477"/>
    </location>
</feature>
<dbReference type="InterPro" id="IPR018027">
    <property type="entry name" value="Asn/Gln_amidotransferase"/>
</dbReference>
<evidence type="ECO:0000256" key="2">
    <source>
        <dbReference type="ARBA" id="ARBA00011123"/>
    </source>
</evidence>
<reference evidence="13" key="1">
    <citation type="journal article" date="2020" name="mSystems">
        <title>Genome- and Community-Level Interaction Insights into Carbon Utilization and Element Cycling Functions of Hydrothermarchaeota in Hydrothermal Sediment.</title>
        <authorList>
            <person name="Zhou Z."/>
            <person name="Liu Y."/>
            <person name="Xu W."/>
            <person name="Pan J."/>
            <person name="Luo Z.H."/>
            <person name="Li M."/>
        </authorList>
    </citation>
    <scope>NUCLEOTIDE SEQUENCE [LARGE SCALE GENOMIC DNA]</scope>
    <source>
        <strain evidence="13">SpSt-1019</strain>
    </source>
</reference>
<comment type="similarity">
    <text evidence="1 11">Belongs to the GatB/GatE family. GatB subfamily.</text>
</comment>
<evidence type="ECO:0000256" key="7">
    <source>
        <dbReference type="ARBA" id="ARBA00022917"/>
    </source>
</evidence>
<evidence type="ECO:0000256" key="5">
    <source>
        <dbReference type="ARBA" id="ARBA00022741"/>
    </source>
</evidence>
<dbReference type="PROSITE" id="PS01234">
    <property type="entry name" value="GATB"/>
    <property type="match status" value="1"/>
</dbReference>
<comment type="catalytic activity">
    <reaction evidence="10 11">
        <text>L-glutamyl-tRNA(Gln) + L-glutamine + ATP + H2O = L-glutaminyl-tRNA(Gln) + L-glutamate + ADP + phosphate + H(+)</text>
        <dbReference type="Rhea" id="RHEA:17521"/>
        <dbReference type="Rhea" id="RHEA-COMP:9681"/>
        <dbReference type="Rhea" id="RHEA-COMP:9684"/>
        <dbReference type="ChEBI" id="CHEBI:15377"/>
        <dbReference type="ChEBI" id="CHEBI:15378"/>
        <dbReference type="ChEBI" id="CHEBI:29985"/>
        <dbReference type="ChEBI" id="CHEBI:30616"/>
        <dbReference type="ChEBI" id="CHEBI:43474"/>
        <dbReference type="ChEBI" id="CHEBI:58359"/>
        <dbReference type="ChEBI" id="CHEBI:78520"/>
        <dbReference type="ChEBI" id="CHEBI:78521"/>
        <dbReference type="ChEBI" id="CHEBI:456216"/>
    </reaction>
</comment>
<dbReference type="SUPFAM" id="SSF55931">
    <property type="entry name" value="Glutamine synthetase/guanido kinase"/>
    <property type="match status" value="1"/>
</dbReference>
<evidence type="ECO:0000256" key="1">
    <source>
        <dbReference type="ARBA" id="ARBA00005306"/>
    </source>
</evidence>
<evidence type="ECO:0000313" key="13">
    <source>
        <dbReference type="EMBL" id="HHI65096.1"/>
    </source>
</evidence>
<dbReference type="GO" id="GO:0070681">
    <property type="term" value="P:glutaminyl-tRNAGln biosynthesis via transamidation"/>
    <property type="evidence" value="ECO:0007669"/>
    <property type="project" value="TreeGrafter"/>
</dbReference>
<dbReference type="EMBL" id="DRUY01000035">
    <property type="protein sequence ID" value="HHI65096.1"/>
    <property type="molecule type" value="Genomic_DNA"/>
</dbReference>
<dbReference type="Pfam" id="PF02934">
    <property type="entry name" value="GatB_N"/>
    <property type="match status" value="1"/>
</dbReference>
<comment type="function">
    <text evidence="8 11">Allows the formation of correctly charged Asn-tRNA(Asn) or Gln-tRNA(Gln) through the transamidation of misacylated Asp-tRNA(Asn) or Glu-tRNA(Gln) in organisms which lack either or both of asparaginyl-tRNA or glutaminyl-tRNA synthetases. The reaction takes place in the presence of glutamine and ATP through an activated phospho-Asp-tRNA(Asn) or phospho-Glu-tRNA(Gln).</text>
</comment>
<dbReference type="HAMAP" id="MF_00121">
    <property type="entry name" value="GatB"/>
    <property type="match status" value="1"/>
</dbReference>
<evidence type="ECO:0000256" key="3">
    <source>
        <dbReference type="ARBA" id="ARBA00016923"/>
    </source>
</evidence>
<evidence type="ECO:0000256" key="10">
    <source>
        <dbReference type="ARBA" id="ARBA00047913"/>
    </source>
</evidence>
<evidence type="ECO:0000256" key="8">
    <source>
        <dbReference type="ARBA" id="ARBA00024799"/>
    </source>
</evidence>
<dbReference type="NCBIfam" id="TIGR00133">
    <property type="entry name" value="gatB"/>
    <property type="match status" value="1"/>
</dbReference>
<dbReference type="SMART" id="SM00845">
    <property type="entry name" value="GatB_Yqey"/>
    <property type="match status" value="1"/>
</dbReference>
<accession>A0A7C5KAJ7</accession>
<dbReference type="EC" id="6.3.5.-" evidence="11"/>
<proteinExistence type="inferred from homology"/>
<dbReference type="Pfam" id="PF02637">
    <property type="entry name" value="GatB_Yqey"/>
    <property type="match status" value="1"/>
</dbReference>
<dbReference type="InterPro" id="IPR042114">
    <property type="entry name" value="GatB_C_1"/>
</dbReference>
<dbReference type="Gene3D" id="1.10.10.410">
    <property type="match status" value="1"/>
</dbReference>
<name>A0A7C5KAJ7_9BACT</name>
<dbReference type="GO" id="GO:0016740">
    <property type="term" value="F:transferase activity"/>
    <property type="evidence" value="ECO:0007669"/>
    <property type="project" value="UniProtKB-KW"/>
</dbReference>
<keyword evidence="4 11" id="KW-0436">Ligase</keyword>
<evidence type="ECO:0000259" key="12">
    <source>
        <dbReference type="SMART" id="SM00845"/>
    </source>
</evidence>
<organism evidence="13">
    <name type="scientific">Thermodesulfobium narugense</name>
    <dbReference type="NCBI Taxonomy" id="184064"/>
    <lineage>
        <taxon>Bacteria</taxon>
        <taxon>Pseudomonadati</taxon>
        <taxon>Thermodesulfobiota</taxon>
        <taxon>Thermodesulfobiia</taxon>
        <taxon>Thermodesulfobiales</taxon>
        <taxon>Thermodesulfobiaceae</taxon>
        <taxon>Thermodesulfobium</taxon>
    </lineage>
</organism>